<dbReference type="STRING" id="145388.A0A0D2MCI6"/>
<dbReference type="Proteomes" id="UP000054498">
    <property type="component" value="Unassembled WGS sequence"/>
</dbReference>
<evidence type="ECO:0000259" key="5">
    <source>
        <dbReference type="PROSITE" id="PS50033"/>
    </source>
</evidence>
<dbReference type="OrthoDB" id="1026733at2759"/>
<dbReference type="CDD" id="cd01767">
    <property type="entry name" value="UBX"/>
    <property type="match status" value="1"/>
</dbReference>
<dbReference type="SMART" id="SM00166">
    <property type="entry name" value="UBX"/>
    <property type="match status" value="1"/>
</dbReference>
<name>A0A0D2MCI6_9CHLO</name>
<dbReference type="SMART" id="SM00594">
    <property type="entry name" value="UAS"/>
    <property type="match status" value="1"/>
</dbReference>
<dbReference type="KEGG" id="mng:MNEG_7007"/>
<comment type="subcellular location">
    <subcellularLocation>
        <location evidence="1">Cytoplasm</location>
    </subcellularLocation>
</comment>
<feature type="region of interest" description="Disordered" evidence="4">
    <location>
        <begin position="232"/>
        <end position="298"/>
    </location>
</feature>
<keyword evidence="3" id="KW-0175">Coiled coil</keyword>
<evidence type="ECO:0000313" key="6">
    <source>
        <dbReference type="EMBL" id="KIZ00955.1"/>
    </source>
</evidence>
<protein>
    <submittedName>
        <fullName evidence="6">FAS-associated factor 2-B</fullName>
    </submittedName>
</protein>
<dbReference type="Pfam" id="PF21021">
    <property type="entry name" value="FAF1"/>
    <property type="match status" value="1"/>
</dbReference>
<dbReference type="InterPro" id="IPR029071">
    <property type="entry name" value="Ubiquitin-like_domsf"/>
</dbReference>
<dbReference type="SUPFAM" id="SSF52833">
    <property type="entry name" value="Thioredoxin-like"/>
    <property type="match status" value="1"/>
</dbReference>
<reference evidence="6 7" key="1">
    <citation type="journal article" date="2013" name="BMC Genomics">
        <title>Reconstruction of the lipid metabolism for the microalga Monoraphidium neglectum from its genome sequence reveals characteristics suitable for biofuel production.</title>
        <authorList>
            <person name="Bogen C."/>
            <person name="Al-Dilaimi A."/>
            <person name="Albersmeier A."/>
            <person name="Wichmann J."/>
            <person name="Grundmann M."/>
            <person name="Rupp O."/>
            <person name="Lauersen K.J."/>
            <person name="Blifernez-Klassen O."/>
            <person name="Kalinowski J."/>
            <person name="Goesmann A."/>
            <person name="Mussgnug J.H."/>
            <person name="Kruse O."/>
        </authorList>
    </citation>
    <scope>NUCLEOTIDE SEQUENCE [LARGE SCALE GENOMIC DNA]</scope>
    <source>
        <strain evidence="6 7">SAG 48.87</strain>
    </source>
</reference>
<feature type="compositionally biased region" description="Basic and acidic residues" evidence="4">
    <location>
        <begin position="232"/>
        <end position="274"/>
    </location>
</feature>
<dbReference type="AlphaFoldDB" id="A0A0D2MCI6"/>
<proteinExistence type="predicted"/>
<feature type="compositionally biased region" description="Low complexity" evidence="4">
    <location>
        <begin position="275"/>
        <end position="289"/>
    </location>
</feature>
<dbReference type="PANTHER" id="PTHR23322:SF1">
    <property type="entry name" value="FAS-ASSOCIATED FACTOR 2"/>
    <property type="match status" value="1"/>
</dbReference>
<dbReference type="InterPro" id="IPR006577">
    <property type="entry name" value="UAS"/>
</dbReference>
<dbReference type="CDD" id="cd14348">
    <property type="entry name" value="UBA_p47"/>
    <property type="match status" value="1"/>
</dbReference>
<evidence type="ECO:0000313" key="7">
    <source>
        <dbReference type="Proteomes" id="UP000054498"/>
    </source>
</evidence>
<dbReference type="Pfam" id="PF00789">
    <property type="entry name" value="UBX"/>
    <property type="match status" value="1"/>
</dbReference>
<dbReference type="RefSeq" id="XP_013899974.1">
    <property type="nucleotide sequence ID" value="XM_014044520.1"/>
</dbReference>
<dbReference type="InterPro" id="IPR054109">
    <property type="entry name" value="UBA_8"/>
</dbReference>
<evidence type="ECO:0000256" key="3">
    <source>
        <dbReference type="ARBA" id="ARBA00023054"/>
    </source>
</evidence>
<dbReference type="Pfam" id="PF22566">
    <property type="entry name" value="UBA_8"/>
    <property type="match status" value="1"/>
</dbReference>
<dbReference type="PROSITE" id="PS50033">
    <property type="entry name" value="UBX"/>
    <property type="match status" value="1"/>
</dbReference>
<keyword evidence="2" id="KW-0963">Cytoplasm</keyword>
<dbReference type="SUPFAM" id="SSF54236">
    <property type="entry name" value="Ubiquitin-like"/>
    <property type="match status" value="1"/>
</dbReference>
<accession>A0A0D2MCI6</accession>
<dbReference type="EMBL" id="KK101420">
    <property type="protein sequence ID" value="KIZ00955.1"/>
    <property type="molecule type" value="Genomic_DNA"/>
</dbReference>
<dbReference type="Gene3D" id="3.40.30.10">
    <property type="entry name" value="Glutaredoxin"/>
    <property type="match status" value="1"/>
</dbReference>
<evidence type="ECO:0000256" key="1">
    <source>
        <dbReference type="ARBA" id="ARBA00004496"/>
    </source>
</evidence>
<dbReference type="InterPro" id="IPR049483">
    <property type="entry name" value="FAF1_2-like_UAS"/>
</dbReference>
<organism evidence="6 7">
    <name type="scientific">Monoraphidium neglectum</name>
    <dbReference type="NCBI Taxonomy" id="145388"/>
    <lineage>
        <taxon>Eukaryota</taxon>
        <taxon>Viridiplantae</taxon>
        <taxon>Chlorophyta</taxon>
        <taxon>core chlorophytes</taxon>
        <taxon>Chlorophyceae</taxon>
        <taxon>CS clade</taxon>
        <taxon>Sphaeropleales</taxon>
        <taxon>Selenastraceae</taxon>
        <taxon>Monoraphidium</taxon>
    </lineage>
</organism>
<dbReference type="GO" id="GO:0036503">
    <property type="term" value="P:ERAD pathway"/>
    <property type="evidence" value="ECO:0007669"/>
    <property type="project" value="TreeGrafter"/>
</dbReference>
<dbReference type="GO" id="GO:0043130">
    <property type="term" value="F:ubiquitin binding"/>
    <property type="evidence" value="ECO:0007669"/>
    <property type="project" value="TreeGrafter"/>
</dbReference>
<feature type="domain" description="UBX" evidence="5">
    <location>
        <begin position="295"/>
        <end position="373"/>
    </location>
</feature>
<evidence type="ECO:0000256" key="2">
    <source>
        <dbReference type="ARBA" id="ARBA00022490"/>
    </source>
</evidence>
<dbReference type="PANTHER" id="PTHR23322">
    <property type="entry name" value="FAS-ASSOCIATED PROTEIN"/>
    <property type="match status" value="1"/>
</dbReference>
<dbReference type="InterPro" id="IPR001012">
    <property type="entry name" value="UBX_dom"/>
</dbReference>
<dbReference type="Gene3D" id="1.10.8.10">
    <property type="entry name" value="DNA helicase RuvA subunit, C-terminal domain"/>
    <property type="match status" value="1"/>
</dbReference>
<sequence>MAAPGVDQEAVLRLMDTTGADADQARFLLEAANGSFDVAAHMYFGMAVALIAANSAAGDPAQQAGEFADAFRAAFGERGPQWLRQSWGQSTAAAHAQFKFLFVYLHAPDHEDTEAFCRNVLCSQDVTSHIGEHFLAWGGDIRRSDAFLLASRLHVTTYPCVALLAFPGSRTKVVACVQGRFGAPQLLAALRRAAEEHGVLLTAERLQHEEREQSRVLLDEQNREYEEALAADREKALKRQQEQEALDREAREREQRQAAERAEQEAAERRRTEAADALNARRAAAAASLPPEPAPGAPAAAVRVRLPDGSNHLRRFGASEAVGRVYDWVNSLEGCTFHRYTLVCSYPRRAYDADSRGLTLEAAGLAPQGVLFVQVEDDDDFIAGGGGAPAAAGAGPSGSGG</sequence>
<dbReference type="Gene3D" id="3.10.20.90">
    <property type="entry name" value="Phosphatidylinositol 3-kinase Catalytic Subunit, Chain A, domain 1"/>
    <property type="match status" value="1"/>
</dbReference>
<gene>
    <name evidence="6" type="ORF">MNEG_7007</name>
</gene>
<evidence type="ECO:0000256" key="4">
    <source>
        <dbReference type="SAM" id="MobiDB-lite"/>
    </source>
</evidence>
<dbReference type="InterPro" id="IPR050730">
    <property type="entry name" value="UBX_domain-protein"/>
</dbReference>
<dbReference type="GO" id="GO:0005783">
    <property type="term" value="C:endoplasmic reticulum"/>
    <property type="evidence" value="ECO:0007669"/>
    <property type="project" value="TreeGrafter"/>
</dbReference>
<dbReference type="InterPro" id="IPR036249">
    <property type="entry name" value="Thioredoxin-like_sf"/>
</dbReference>
<dbReference type="GeneID" id="25739883"/>
<keyword evidence="7" id="KW-1185">Reference proteome</keyword>